<dbReference type="InterPro" id="IPR027417">
    <property type="entry name" value="P-loop_NTPase"/>
</dbReference>
<reference evidence="2 3" key="1">
    <citation type="journal article" date="2015" name="Genome Biol. Evol.">
        <title>Comparative Genomics of a Bacterivorous Green Alga Reveals Evolutionary Causalities and Consequences of Phago-Mixotrophic Mode of Nutrition.</title>
        <authorList>
            <person name="Burns J.A."/>
            <person name="Paasch A."/>
            <person name="Narechania A."/>
            <person name="Kim E."/>
        </authorList>
    </citation>
    <scope>NUCLEOTIDE SEQUENCE [LARGE SCALE GENOMIC DNA]</scope>
    <source>
        <strain evidence="2 3">PLY_AMNH</strain>
    </source>
</reference>
<evidence type="ECO:0000259" key="1">
    <source>
        <dbReference type="Pfam" id="PF13086"/>
    </source>
</evidence>
<comment type="caution">
    <text evidence="2">The sequence shown here is derived from an EMBL/GenBank/DDBJ whole genome shotgun (WGS) entry which is preliminary data.</text>
</comment>
<evidence type="ECO:0000313" key="3">
    <source>
        <dbReference type="Proteomes" id="UP001190700"/>
    </source>
</evidence>
<evidence type="ECO:0000313" key="2">
    <source>
        <dbReference type="EMBL" id="KAK3285694.1"/>
    </source>
</evidence>
<dbReference type="PANTHER" id="PTHR10887">
    <property type="entry name" value="DNA2/NAM7 HELICASE FAMILY"/>
    <property type="match status" value="1"/>
</dbReference>
<dbReference type="InterPro" id="IPR045055">
    <property type="entry name" value="DNA2/NAM7-like"/>
</dbReference>
<name>A0AAE0LI69_9CHLO</name>
<accession>A0AAE0LI69</accession>
<keyword evidence="3" id="KW-1185">Reference proteome</keyword>
<dbReference type="GO" id="GO:0004386">
    <property type="term" value="F:helicase activity"/>
    <property type="evidence" value="ECO:0007669"/>
    <property type="project" value="InterPro"/>
</dbReference>
<gene>
    <name evidence="2" type="ORF">CYMTET_6712</name>
</gene>
<dbReference type="PANTHER" id="PTHR10887:SF538">
    <property type="entry name" value="HELICASE MAGATAMA 3-RELATED"/>
    <property type="match status" value="1"/>
</dbReference>
<feature type="non-terminal residue" evidence="2">
    <location>
        <position position="447"/>
    </location>
</feature>
<proteinExistence type="predicted"/>
<dbReference type="Gene3D" id="3.40.50.300">
    <property type="entry name" value="P-loop containing nucleotide triphosphate hydrolases"/>
    <property type="match status" value="1"/>
</dbReference>
<dbReference type="InterPro" id="IPR041677">
    <property type="entry name" value="DNA2/NAM7_AAA_11"/>
</dbReference>
<dbReference type="AlphaFoldDB" id="A0AAE0LI69"/>
<dbReference type="Proteomes" id="UP001190700">
    <property type="component" value="Unassembled WGS sequence"/>
</dbReference>
<sequence>MVREEAQTGFQITRMQTIIMQWDYFKLTEYETEGSASPLGAVPKKFDSIEEYLSVFGPLVLEECTAQIIRGQAEDGESRSHVGVVLHFEKTHEFHYAKVAVDMRHVRHYSENDLVLISRRMPKSGNATSQPYRLGTVDGVVGTSVRVRFFLPDNPVQDPVDNTGLLGGEQSGAKSRLVRKELQESANDVTKENSGWFLTKLCNMSTILREWLALNSIKSFPFKDVIINPQKRIDPNIAAREAPPALMAKLKSSHNQYQLESITSALEQKPINLIQGPPGTGKTRTILGLLSVLLQSFSEDSVAATSSAAAAKALVRPTLTAADKQRNWTRASPWMTDGGNPRDAPLRMLGKNEFAEYWAQPERPRVLGEKTRHKPHVLVCAPSNSALDEIVHRVITFGLTDLNGNRYTPSIVRIGVKCHHSVSSVSMDSLVAQRLGVTGTGGMKPRS</sequence>
<organism evidence="2 3">
    <name type="scientific">Cymbomonas tetramitiformis</name>
    <dbReference type="NCBI Taxonomy" id="36881"/>
    <lineage>
        <taxon>Eukaryota</taxon>
        <taxon>Viridiplantae</taxon>
        <taxon>Chlorophyta</taxon>
        <taxon>Pyramimonadophyceae</taxon>
        <taxon>Pyramimonadales</taxon>
        <taxon>Pyramimonadaceae</taxon>
        <taxon>Cymbomonas</taxon>
    </lineage>
</organism>
<protein>
    <recommendedName>
        <fullName evidence="1">DNA2/NAM7 helicase helicase domain-containing protein</fullName>
    </recommendedName>
</protein>
<feature type="domain" description="DNA2/NAM7 helicase helicase" evidence="1">
    <location>
        <begin position="255"/>
        <end position="435"/>
    </location>
</feature>
<dbReference type="SUPFAM" id="SSF52540">
    <property type="entry name" value="P-loop containing nucleoside triphosphate hydrolases"/>
    <property type="match status" value="1"/>
</dbReference>
<dbReference type="Pfam" id="PF13086">
    <property type="entry name" value="AAA_11"/>
    <property type="match status" value="1"/>
</dbReference>
<dbReference type="EMBL" id="LGRX02001691">
    <property type="protein sequence ID" value="KAK3285694.1"/>
    <property type="molecule type" value="Genomic_DNA"/>
</dbReference>